<evidence type="ECO:0000313" key="7">
    <source>
        <dbReference type="EnsemblPlants" id="AET5Gv20867800.1"/>
    </source>
</evidence>
<dbReference type="InterPro" id="IPR016073">
    <property type="entry name" value="Skp1_comp_POZ"/>
</dbReference>
<organism evidence="7 8">
    <name type="scientific">Aegilops tauschii subsp. strangulata</name>
    <name type="common">Goatgrass</name>
    <dbReference type="NCBI Taxonomy" id="200361"/>
    <lineage>
        <taxon>Eukaryota</taxon>
        <taxon>Viridiplantae</taxon>
        <taxon>Streptophyta</taxon>
        <taxon>Embryophyta</taxon>
        <taxon>Tracheophyta</taxon>
        <taxon>Spermatophyta</taxon>
        <taxon>Magnoliopsida</taxon>
        <taxon>Liliopsida</taxon>
        <taxon>Poales</taxon>
        <taxon>Poaceae</taxon>
        <taxon>BOP clade</taxon>
        <taxon>Pooideae</taxon>
        <taxon>Triticodae</taxon>
        <taxon>Triticeae</taxon>
        <taxon>Triticinae</taxon>
        <taxon>Aegilops</taxon>
    </lineage>
</organism>
<evidence type="ECO:0000256" key="3">
    <source>
        <dbReference type="ARBA" id="ARBA00022786"/>
    </source>
</evidence>
<dbReference type="InterPro" id="IPR036296">
    <property type="entry name" value="SKP1-like_dim_sf"/>
</dbReference>
<evidence type="ECO:0000256" key="4">
    <source>
        <dbReference type="PIRNR" id="PIRNR028729"/>
    </source>
</evidence>
<reference evidence="7" key="4">
    <citation type="submission" date="2019-03" db="UniProtKB">
        <authorList>
            <consortium name="EnsemblPlants"/>
        </authorList>
    </citation>
    <scope>IDENTIFICATION</scope>
</reference>
<keyword evidence="3 4" id="KW-0833">Ubl conjugation pathway</keyword>
<evidence type="ECO:0000256" key="2">
    <source>
        <dbReference type="ARBA" id="ARBA00009993"/>
    </source>
</evidence>
<dbReference type="AlphaFoldDB" id="A0A453LPF1"/>
<reference evidence="7" key="5">
    <citation type="journal article" date="2021" name="G3 (Bethesda)">
        <title>Aegilops tauschii genome assembly Aet v5.0 features greater sequence contiguity and improved annotation.</title>
        <authorList>
            <person name="Wang L."/>
            <person name="Zhu T."/>
            <person name="Rodriguez J.C."/>
            <person name="Deal K.R."/>
            <person name="Dubcovsky J."/>
            <person name="McGuire P.E."/>
            <person name="Lux T."/>
            <person name="Spannagl M."/>
            <person name="Mayer K.F.X."/>
            <person name="Baldrich P."/>
            <person name="Meyers B.C."/>
            <person name="Huo N."/>
            <person name="Gu Y.Q."/>
            <person name="Zhou H."/>
            <person name="Devos K.M."/>
            <person name="Bennetzen J.L."/>
            <person name="Unver T."/>
            <person name="Budak H."/>
            <person name="Gulick P.J."/>
            <person name="Galiba G."/>
            <person name="Kalapos B."/>
            <person name="Nelson D.R."/>
            <person name="Li P."/>
            <person name="You F.M."/>
            <person name="Luo M.C."/>
            <person name="Dvorak J."/>
        </authorList>
    </citation>
    <scope>NUCLEOTIDE SEQUENCE [LARGE SCALE GENOMIC DNA]</scope>
    <source>
        <strain evidence="7">cv. AL8/78</strain>
    </source>
</reference>
<feature type="domain" description="SKP1 component POZ" evidence="6">
    <location>
        <begin position="23"/>
        <end position="82"/>
    </location>
</feature>
<reference evidence="8" key="1">
    <citation type="journal article" date="2014" name="Science">
        <title>Ancient hybridizations among the ancestral genomes of bread wheat.</title>
        <authorList>
            <consortium name="International Wheat Genome Sequencing Consortium,"/>
            <person name="Marcussen T."/>
            <person name="Sandve S.R."/>
            <person name="Heier L."/>
            <person name="Spannagl M."/>
            <person name="Pfeifer M."/>
            <person name="Jakobsen K.S."/>
            <person name="Wulff B.B."/>
            <person name="Steuernagel B."/>
            <person name="Mayer K.F."/>
            <person name="Olsen O.A."/>
        </authorList>
    </citation>
    <scope>NUCLEOTIDE SEQUENCE [LARGE SCALE GENOMIC DNA]</scope>
    <source>
        <strain evidence="8">cv. AL8/78</strain>
    </source>
</reference>
<evidence type="ECO:0000259" key="5">
    <source>
        <dbReference type="Pfam" id="PF01466"/>
    </source>
</evidence>
<accession>A0A453LPF1</accession>
<dbReference type="GO" id="GO:0016567">
    <property type="term" value="P:protein ubiquitination"/>
    <property type="evidence" value="ECO:0007669"/>
    <property type="project" value="UniProtKB-UniRule"/>
</dbReference>
<dbReference type="GO" id="GO:0006511">
    <property type="term" value="P:ubiquitin-dependent protein catabolic process"/>
    <property type="evidence" value="ECO:0007669"/>
    <property type="project" value="InterPro"/>
</dbReference>
<proteinExistence type="inferred from homology"/>
<reference evidence="8" key="2">
    <citation type="journal article" date="2017" name="Nat. Plants">
        <title>The Aegilops tauschii genome reveals multiple impacts of transposons.</title>
        <authorList>
            <person name="Zhao G."/>
            <person name="Zou C."/>
            <person name="Li K."/>
            <person name="Wang K."/>
            <person name="Li T."/>
            <person name="Gao L."/>
            <person name="Zhang X."/>
            <person name="Wang H."/>
            <person name="Yang Z."/>
            <person name="Liu X."/>
            <person name="Jiang W."/>
            <person name="Mao L."/>
            <person name="Kong X."/>
            <person name="Jiao Y."/>
            <person name="Jia J."/>
        </authorList>
    </citation>
    <scope>NUCLEOTIDE SEQUENCE [LARGE SCALE GENOMIC DNA]</scope>
    <source>
        <strain evidence="8">cv. AL8/78</strain>
    </source>
</reference>
<dbReference type="STRING" id="200361.A0A453LPF1"/>
<dbReference type="CDD" id="cd18322">
    <property type="entry name" value="BTB_POZ_SKP1"/>
    <property type="match status" value="1"/>
</dbReference>
<feature type="domain" description="SKP1 component dimerisation" evidence="5">
    <location>
        <begin position="132"/>
        <end position="164"/>
    </location>
</feature>
<dbReference type="InterPro" id="IPR011333">
    <property type="entry name" value="SKP1/BTB/POZ_sf"/>
</dbReference>
<evidence type="ECO:0000256" key="1">
    <source>
        <dbReference type="ARBA" id="ARBA00004906"/>
    </source>
</evidence>
<comment type="pathway">
    <text evidence="1 4">Protein modification; protein ubiquitination.</text>
</comment>
<dbReference type="SMART" id="SM00512">
    <property type="entry name" value="Skp1"/>
    <property type="match status" value="1"/>
</dbReference>
<sequence>AYKYAAAADRRTETREIEDDDEMVRLRSSDGQELEVMEEAIAAASKTIKDALEKGGAAGDAIPVPDVTGRVLSRVLEYVNRHFSDPAAAADPFDYIPNFDDPLKAFDDAFVQVDQDTLFDLIDAAECLEIEGLMDLTCKTVADQMRGKTIEEIRKKFHVVNDYTAWAFE</sequence>
<dbReference type="Pfam" id="PF01466">
    <property type="entry name" value="Skp1"/>
    <property type="match status" value="1"/>
</dbReference>
<dbReference type="InterPro" id="IPR016897">
    <property type="entry name" value="SKP1"/>
</dbReference>
<dbReference type="InterPro" id="IPR001232">
    <property type="entry name" value="SKP1-like"/>
</dbReference>
<dbReference type="EnsemblPlants" id="AET5Gv20867800.1">
    <property type="protein sequence ID" value="AET5Gv20867800.1"/>
    <property type="gene ID" value="AET5Gv20867800"/>
</dbReference>
<dbReference type="Gene3D" id="3.30.710.10">
    <property type="entry name" value="Potassium Channel Kv1.1, Chain A"/>
    <property type="match status" value="1"/>
</dbReference>
<dbReference type="Pfam" id="PF03931">
    <property type="entry name" value="Skp1_POZ"/>
    <property type="match status" value="1"/>
</dbReference>
<dbReference type="UniPathway" id="UPA00143"/>
<comment type="subunit">
    <text evidence="4">Part of a SCF (SKP1-cullin-F-box) protein ligase complex.</text>
</comment>
<dbReference type="PIRSF" id="PIRSF028729">
    <property type="entry name" value="E3_ubiquit_lig_SCF_Skp"/>
    <property type="match status" value="1"/>
</dbReference>
<comment type="similarity">
    <text evidence="2 4">Belongs to the SKP1 family.</text>
</comment>
<evidence type="ECO:0000259" key="6">
    <source>
        <dbReference type="Pfam" id="PF03931"/>
    </source>
</evidence>
<keyword evidence="8" id="KW-1185">Reference proteome</keyword>
<dbReference type="PANTHER" id="PTHR11165">
    <property type="entry name" value="SKP1"/>
    <property type="match status" value="1"/>
</dbReference>
<protein>
    <recommendedName>
        <fullName evidence="4">SKP1-like protein</fullName>
    </recommendedName>
</protein>
<name>A0A453LPF1_AEGTS</name>
<dbReference type="SUPFAM" id="SSF54695">
    <property type="entry name" value="POZ domain"/>
    <property type="match status" value="1"/>
</dbReference>
<dbReference type="InterPro" id="IPR016072">
    <property type="entry name" value="Skp1_comp_dimer"/>
</dbReference>
<comment type="function">
    <text evidence="4">Involved in ubiquitination and subsequent proteasomal degradation of target proteins. Together with CUL1, RBX1 and a F-box protein, it forms a SCF E3 ubiquitin ligase complex. The functional specificity of this complex depends on the type of F-box protein. In the SCF complex, it serves as an adapter that links the F-box protein to CUL1.</text>
</comment>
<dbReference type="GO" id="GO:0009867">
    <property type="term" value="P:jasmonic acid mediated signaling pathway"/>
    <property type="evidence" value="ECO:0007669"/>
    <property type="project" value="UniProtKB-ARBA"/>
</dbReference>
<dbReference type="Gramene" id="AET5Gv20867800.1">
    <property type="protein sequence ID" value="AET5Gv20867800.1"/>
    <property type="gene ID" value="AET5Gv20867800"/>
</dbReference>
<dbReference type="Proteomes" id="UP000015105">
    <property type="component" value="Chromosome 5D"/>
</dbReference>
<reference evidence="7" key="3">
    <citation type="journal article" date="2017" name="Nature">
        <title>Genome sequence of the progenitor of the wheat D genome Aegilops tauschii.</title>
        <authorList>
            <person name="Luo M.C."/>
            <person name="Gu Y.Q."/>
            <person name="Puiu D."/>
            <person name="Wang H."/>
            <person name="Twardziok S.O."/>
            <person name="Deal K.R."/>
            <person name="Huo N."/>
            <person name="Zhu T."/>
            <person name="Wang L."/>
            <person name="Wang Y."/>
            <person name="McGuire P.E."/>
            <person name="Liu S."/>
            <person name="Long H."/>
            <person name="Ramasamy R.K."/>
            <person name="Rodriguez J.C."/>
            <person name="Van S.L."/>
            <person name="Yuan L."/>
            <person name="Wang Z."/>
            <person name="Xia Z."/>
            <person name="Xiao L."/>
            <person name="Anderson O.D."/>
            <person name="Ouyang S."/>
            <person name="Liang Y."/>
            <person name="Zimin A.V."/>
            <person name="Pertea G."/>
            <person name="Qi P."/>
            <person name="Bennetzen J.L."/>
            <person name="Dai X."/>
            <person name="Dawson M.W."/>
            <person name="Muller H.G."/>
            <person name="Kugler K."/>
            <person name="Rivarola-Duarte L."/>
            <person name="Spannagl M."/>
            <person name="Mayer K.F.X."/>
            <person name="Lu F.H."/>
            <person name="Bevan M.W."/>
            <person name="Leroy P."/>
            <person name="Li P."/>
            <person name="You F.M."/>
            <person name="Sun Q."/>
            <person name="Liu Z."/>
            <person name="Lyons E."/>
            <person name="Wicker T."/>
            <person name="Salzberg S.L."/>
            <person name="Devos K.M."/>
            <person name="Dvorak J."/>
        </authorList>
    </citation>
    <scope>NUCLEOTIDE SEQUENCE [LARGE SCALE GENOMIC DNA]</scope>
    <source>
        <strain evidence="7">cv. AL8/78</strain>
    </source>
</reference>
<dbReference type="SUPFAM" id="SSF81382">
    <property type="entry name" value="Skp1 dimerisation domain-like"/>
    <property type="match status" value="1"/>
</dbReference>
<evidence type="ECO:0000313" key="8">
    <source>
        <dbReference type="Proteomes" id="UP000015105"/>
    </source>
</evidence>